<evidence type="ECO:0000313" key="3">
    <source>
        <dbReference type="EMBL" id="KAF7721431.1"/>
    </source>
</evidence>
<comment type="caution">
    <text evidence="3">The sequence shown here is derived from an EMBL/GenBank/DDBJ whole genome shotgun (WGS) entry which is preliminary data.</text>
</comment>
<accession>A0A8H7BKZ2</accession>
<feature type="domain" description="C2H2-type" evidence="2">
    <location>
        <begin position="201"/>
        <end position="224"/>
    </location>
</feature>
<sequence length="365" mass="41618">MGIATSRETVPHNPSEAIIKQNRITGSNLVYTDENDGTESDKSSYYSLDGEDMNCCDGKTILTRSPELALPKDPLFSDDGLNLDDDTLSSDDDTISLDNNSNTKHSKEDTYMEEHLLTAEDKEREARKLVASTQCYVFSIDGIKHENLVFKEDERLPQDQRTCSATIFRAFCDQVRILLTCPVGVEPHVSYTNSIQWPHLCLVSDCKRTFDFISDLTWHLQMEHTITLVAKDGSGTLIELEKMENGSATPKEPLRGILKIRSSKNQRSYSATQEKAMVKFAETPYQRKDNRKYWVDKVHRRYPPQLCPLCGDNLNKRQLSMHIRYAHSGLSPYDCLIAKCDRNKSFRSIEGLIRHLIACHEEAEE</sequence>
<dbReference type="EMBL" id="JABAYA010000266">
    <property type="protein sequence ID" value="KAF7721431.1"/>
    <property type="molecule type" value="Genomic_DNA"/>
</dbReference>
<dbReference type="InterPro" id="IPR013087">
    <property type="entry name" value="Znf_C2H2_type"/>
</dbReference>
<dbReference type="SMART" id="SM00355">
    <property type="entry name" value="ZnF_C2H2"/>
    <property type="match status" value="3"/>
</dbReference>
<keyword evidence="4" id="KW-1185">Reference proteome</keyword>
<organism evidence="3 4">
    <name type="scientific">Apophysomyces ossiformis</name>
    <dbReference type="NCBI Taxonomy" id="679940"/>
    <lineage>
        <taxon>Eukaryota</taxon>
        <taxon>Fungi</taxon>
        <taxon>Fungi incertae sedis</taxon>
        <taxon>Mucoromycota</taxon>
        <taxon>Mucoromycotina</taxon>
        <taxon>Mucoromycetes</taxon>
        <taxon>Mucorales</taxon>
        <taxon>Mucorineae</taxon>
        <taxon>Mucoraceae</taxon>
        <taxon>Apophysomyces</taxon>
    </lineage>
</organism>
<reference evidence="3" key="1">
    <citation type="submission" date="2020-01" db="EMBL/GenBank/DDBJ databases">
        <title>Genome Sequencing of Three Apophysomyces-Like Fungal Strains Confirms a Novel Fungal Genus in the Mucoromycota with divergent Burkholderia-like Endosymbiotic Bacteria.</title>
        <authorList>
            <person name="Stajich J.E."/>
            <person name="Macias A.M."/>
            <person name="Carter-House D."/>
            <person name="Lovett B."/>
            <person name="Kasson L.R."/>
            <person name="Berry K."/>
            <person name="Grigoriev I."/>
            <person name="Chang Y."/>
            <person name="Spatafora J."/>
            <person name="Kasson M.T."/>
        </authorList>
    </citation>
    <scope>NUCLEOTIDE SEQUENCE</scope>
    <source>
        <strain evidence="3">NRRL A-21654</strain>
    </source>
</reference>
<dbReference type="Gene3D" id="3.30.160.60">
    <property type="entry name" value="Classic Zinc Finger"/>
    <property type="match status" value="1"/>
</dbReference>
<evidence type="ECO:0000313" key="4">
    <source>
        <dbReference type="Proteomes" id="UP000605846"/>
    </source>
</evidence>
<feature type="compositionally biased region" description="Acidic residues" evidence="1">
    <location>
        <begin position="81"/>
        <end position="95"/>
    </location>
</feature>
<feature type="region of interest" description="Disordered" evidence="1">
    <location>
        <begin position="81"/>
        <end position="107"/>
    </location>
</feature>
<protein>
    <recommendedName>
        <fullName evidence="2">C2H2-type domain-containing protein</fullName>
    </recommendedName>
</protein>
<evidence type="ECO:0000259" key="2">
    <source>
        <dbReference type="PROSITE" id="PS00028"/>
    </source>
</evidence>
<dbReference type="Proteomes" id="UP000605846">
    <property type="component" value="Unassembled WGS sequence"/>
</dbReference>
<dbReference type="PROSITE" id="PS00028">
    <property type="entry name" value="ZINC_FINGER_C2H2_1"/>
    <property type="match status" value="1"/>
</dbReference>
<dbReference type="AlphaFoldDB" id="A0A8H7BKZ2"/>
<gene>
    <name evidence="3" type="ORF">EC973_004697</name>
</gene>
<evidence type="ECO:0000256" key="1">
    <source>
        <dbReference type="SAM" id="MobiDB-lite"/>
    </source>
</evidence>
<name>A0A8H7BKZ2_9FUNG</name>
<proteinExistence type="predicted"/>